<organism evidence="11 12">
    <name type="scientific">Punica granatum</name>
    <name type="common">Pomegranate</name>
    <dbReference type="NCBI Taxonomy" id="22663"/>
    <lineage>
        <taxon>Eukaryota</taxon>
        <taxon>Viridiplantae</taxon>
        <taxon>Streptophyta</taxon>
        <taxon>Embryophyta</taxon>
        <taxon>Tracheophyta</taxon>
        <taxon>Spermatophyta</taxon>
        <taxon>Magnoliopsida</taxon>
        <taxon>eudicotyledons</taxon>
        <taxon>Gunneridae</taxon>
        <taxon>Pentapetalae</taxon>
        <taxon>rosids</taxon>
        <taxon>malvids</taxon>
        <taxon>Myrtales</taxon>
        <taxon>Lythraceae</taxon>
        <taxon>Punica</taxon>
    </lineage>
</organism>
<dbReference type="OrthoDB" id="187139at2759"/>
<dbReference type="GO" id="GO:0071555">
    <property type="term" value="P:cell wall organization"/>
    <property type="evidence" value="ECO:0007669"/>
    <property type="project" value="UniProtKB-KW"/>
</dbReference>
<dbReference type="RefSeq" id="XP_031394432.1">
    <property type="nucleotide sequence ID" value="XM_031538572.1"/>
</dbReference>
<evidence type="ECO:0000313" key="11">
    <source>
        <dbReference type="Proteomes" id="UP000515151"/>
    </source>
</evidence>
<dbReference type="GeneID" id="116205881"/>
<dbReference type="SUPFAM" id="SSF51126">
    <property type="entry name" value="Pectin lyase-like"/>
    <property type="match status" value="1"/>
</dbReference>
<evidence type="ECO:0000256" key="4">
    <source>
        <dbReference type="ARBA" id="ARBA00022525"/>
    </source>
</evidence>
<dbReference type="Proteomes" id="UP000515151">
    <property type="component" value="Chromosome 4"/>
</dbReference>
<evidence type="ECO:0000256" key="10">
    <source>
        <dbReference type="SAM" id="SignalP"/>
    </source>
</evidence>
<dbReference type="Pfam" id="PF00295">
    <property type="entry name" value="Glyco_hydro_28"/>
    <property type="match status" value="1"/>
</dbReference>
<dbReference type="FunFam" id="2.160.20.10:FF:000004">
    <property type="entry name" value="Pectin lyase-like superfamily protein"/>
    <property type="match status" value="1"/>
</dbReference>
<keyword evidence="11" id="KW-1185">Reference proteome</keyword>
<evidence type="ECO:0000313" key="12">
    <source>
        <dbReference type="RefSeq" id="XP_031394432.1"/>
    </source>
</evidence>
<keyword evidence="10" id="KW-0732">Signal</keyword>
<dbReference type="AlphaFoldDB" id="A0A6P8DB62"/>
<dbReference type="InterPro" id="IPR006626">
    <property type="entry name" value="PbH1"/>
</dbReference>
<feature type="chain" id="PRO_5028394717" evidence="10">
    <location>
        <begin position="25"/>
        <end position="416"/>
    </location>
</feature>
<reference evidence="12" key="2">
    <citation type="submission" date="2025-08" db="UniProtKB">
        <authorList>
            <consortium name="RefSeq"/>
        </authorList>
    </citation>
    <scope>IDENTIFICATION</scope>
    <source>
        <tissue evidence="12">Leaf</tissue>
    </source>
</reference>
<evidence type="ECO:0000256" key="7">
    <source>
        <dbReference type="ARBA" id="ARBA00023316"/>
    </source>
</evidence>
<evidence type="ECO:0000256" key="1">
    <source>
        <dbReference type="ARBA" id="ARBA00004191"/>
    </source>
</evidence>
<keyword evidence="5 9" id="KW-0378">Hydrolase</keyword>
<dbReference type="InterPro" id="IPR012334">
    <property type="entry name" value="Pectin_lyas_fold"/>
</dbReference>
<evidence type="ECO:0000256" key="6">
    <source>
        <dbReference type="ARBA" id="ARBA00023295"/>
    </source>
</evidence>
<evidence type="ECO:0000256" key="9">
    <source>
        <dbReference type="RuleBase" id="RU361169"/>
    </source>
</evidence>
<sequence>MSSGNGRRLIPFLLFFFVSWRGSSIVGLVAERAQGAAVFDVRSFGAVADGFTDDSNAFLAAWNKACRFLGEVNILVPRGTYLLGPIRFAGPCSSVSSFTFQIKGYLKASTNLSKYEPGGGWIEFRWTEGLTLTGGGTFDGQGAKAWPYNNCPMNINCKLLPTNLKFIAMNRTVVQRLTSLNSKFFHIALVECRDFTGSEIEISAPEDSPNTDGIHVERSSGIDISRSRIGTGDDCISVGQGNSQVTLTSIACGPGHGISVGSLGRYPNEGDVRGLVVRDSTISGTTNGIRIKTWRDSPGSSAATNMTFENITMHNVRNPILINQAYCPFRSCSSKVPSRVELSDIRFKDIRGTSLSPVAVALECSRAIPCKDVYLENVHLELLRSGENKEGHVATSSSCKNVKAKFIGTQIPPPCP</sequence>
<dbReference type="Gene3D" id="2.160.20.10">
    <property type="entry name" value="Single-stranded right-handed beta-helix, Pectin lyase-like"/>
    <property type="match status" value="1"/>
</dbReference>
<accession>A0A6P8DB62</accession>
<evidence type="ECO:0000256" key="3">
    <source>
        <dbReference type="ARBA" id="ARBA00022512"/>
    </source>
</evidence>
<feature type="signal peptide" evidence="10">
    <location>
        <begin position="1"/>
        <end position="24"/>
    </location>
</feature>
<proteinExistence type="inferred from homology"/>
<dbReference type="GO" id="GO:0005975">
    <property type="term" value="P:carbohydrate metabolic process"/>
    <property type="evidence" value="ECO:0007669"/>
    <property type="project" value="InterPro"/>
</dbReference>
<comment type="subcellular location">
    <subcellularLocation>
        <location evidence="1">Secreted</location>
        <location evidence="1">Cell wall</location>
    </subcellularLocation>
</comment>
<evidence type="ECO:0000256" key="5">
    <source>
        <dbReference type="ARBA" id="ARBA00022801"/>
    </source>
</evidence>
<keyword evidence="3" id="KW-0134">Cell wall</keyword>
<protein>
    <submittedName>
        <fullName evidence="12">Exopolygalacturonase</fullName>
    </submittedName>
</protein>
<keyword evidence="4" id="KW-0964">Secreted</keyword>
<evidence type="ECO:0000256" key="2">
    <source>
        <dbReference type="ARBA" id="ARBA00008834"/>
    </source>
</evidence>
<gene>
    <name evidence="12" type="primary">LOC116205881</name>
</gene>
<feature type="active site" evidence="8">
    <location>
        <position position="256"/>
    </location>
</feature>
<dbReference type="SMART" id="SM00710">
    <property type="entry name" value="PbH1"/>
    <property type="match status" value="3"/>
</dbReference>
<evidence type="ECO:0000256" key="8">
    <source>
        <dbReference type="PROSITE-ProRule" id="PRU10052"/>
    </source>
</evidence>
<keyword evidence="6 9" id="KW-0326">Glycosidase</keyword>
<comment type="similarity">
    <text evidence="2 9">Belongs to the glycosyl hydrolase 28 family.</text>
</comment>
<keyword evidence="7" id="KW-0961">Cell wall biogenesis/degradation</keyword>
<dbReference type="PANTHER" id="PTHR31375">
    <property type="match status" value="1"/>
</dbReference>
<dbReference type="InterPro" id="IPR011050">
    <property type="entry name" value="Pectin_lyase_fold/virulence"/>
</dbReference>
<dbReference type="InterPro" id="IPR000743">
    <property type="entry name" value="Glyco_hydro_28"/>
</dbReference>
<name>A0A6P8DB62_PUNGR</name>
<reference evidence="11" key="1">
    <citation type="journal article" date="2020" name="Plant Biotechnol. J.">
        <title>The pomegranate (Punica granatum L.) draft genome dissects genetic divergence between soft- and hard-seeded cultivars.</title>
        <authorList>
            <person name="Luo X."/>
            <person name="Li H."/>
            <person name="Wu Z."/>
            <person name="Yao W."/>
            <person name="Zhao P."/>
            <person name="Cao D."/>
            <person name="Yu H."/>
            <person name="Li K."/>
            <person name="Poudel K."/>
            <person name="Zhao D."/>
            <person name="Zhang F."/>
            <person name="Xia X."/>
            <person name="Chen L."/>
            <person name="Wang Q."/>
            <person name="Jing D."/>
            <person name="Cao S."/>
        </authorList>
    </citation>
    <scope>NUCLEOTIDE SEQUENCE [LARGE SCALE GENOMIC DNA]</scope>
    <source>
        <strain evidence="11">cv. Tunisia</strain>
    </source>
</reference>
<dbReference type="PROSITE" id="PS00502">
    <property type="entry name" value="POLYGALACTURONASE"/>
    <property type="match status" value="1"/>
</dbReference>
<dbReference type="GO" id="GO:0004650">
    <property type="term" value="F:polygalacturonase activity"/>
    <property type="evidence" value="ECO:0007669"/>
    <property type="project" value="InterPro"/>
</dbReference>